<name>A0A5D5ANT4_9EURY</name>
<feature type="transmembrane region" description="Helical" evidence="2">
    <location>
        <begin position="18"/>
        <end position="38"/>
    </location>
</feature>
<dbReference type="Gene3D" id="2.60.120.380">
    <property type="match status" value="1"/>
</dbReference>
<gene>
    <name evidence="3" type="ORF">FYC77_15580</name>
</gene>
<dbReference type="Proteomes" id="UP000324104">
    <property type="component" value="Unassembled WGS sequence"/>
</dbReference>
<evidence type="ECO:0000256" key="2">
    <source>
        <dbReference type="SAM" id="Phobius"/>
    </source>
</evidence>
<feature type="region of interest" description="Disordered" evidence="1">
    <location>
        <begin position="105"/>
        <end position="131"/>
    </location>
</feature>
<reference evidence="3 4" key="1">
    <citation type="submission" date="2019-08" db="EMBL/GenBank/DDBJ databases">
        <title>Archaea genome.</title>
        <authorList>
            <person name="Kajale S."/>
            <person name="Shouche Y."/>
            <person name="Deshpande N."/>
            <person name="Sharma A."/>
        </authorList>
    </citation>
    <scope>NUCLEOTIDE SEQUENCE [LARGE SCALE GENOMIC DNA]</scope>
    <source>
        <strain evidence="3 4">ESP3B_9</strain>
    </source>
</reference>
<comment type="caution">
    <text evidence="3">The sequence shown here is derived from an EMBL/GenBank/DDBJ whole genome shotgun (WGS) entry which is preliminary data.</text>
</comment>
<evidence type="ECO:0008006" key="5">
    <source>
        <dbReference type="Google" id="ProtNLM"/>
    </source>
</evidence>
<protein>
    <recommendedName>
        <fullName evidence="5">Emp24/gp25L/p24 family protein</fullName>
    </recommendedName>
</protein>
<proteinExistence type="predicted"/>
<keyword evidence="2" id="KW-0812">Transmembrane</keyword>
<evidence type="ECO:0000313" key="4">
    <source>
        <dbReference type="Proteomes" id="UP000324104"/>
    </source>
</evidence>
<sequence length="143" mass="15200">MSGIETTRGVISVDRRSFLSIVVVGGSGIIIVVVGFLADQGMIDLPGDQAISKEFRNNPGSLSFDADAGADIMIRVDPESEGNRRGEMTLSDPNGTEVIDTRFDSAGNTHESHTAEQSGSYQLSVDPHGGTYRVTVSVNDPEE</sequence>
<dbReference type="EMBL" id="VTAW01000023">
    <property type="protein sequence ID" value="TYT61110.1"/>
    <property type="molecule type" value="Genomic_DNA"/>
</dbReference>
<evidence type="ECO:0000313" key="3">
    <source>
        <dbReference type="EMBL" id="TYT61110.1"/>
    </source>
</evidence>
<keyword evidence="2" id="KW-0472">Membrane</keyword>
<evidence type="ECO:0000256" key="1">
    <source>
        <dbReference type="SAM" id="MobiDB-lite"/>
    </source>
</evidence>
<accession>A0A5D5ANT4</accession>
<dbReference type="RefSeq" id="WP_149082422.1">
    <property type="nucleotide sequence ID" value="NZ_VTAW01000023.1"/>
</dbReference>
<keyword evidence="2" id="KW-1133">Transmembrane helix</keyword>
<keyword evidence="4" id="KW-1185">Reference proteome</keyword>
<dbReference type="AlphaFoldDB" id="A0A5D5ANT4"/>
<organism evidence="3 4">
    <name type="scientific">Natrialba swarupiae</name>
    <dbReference type="NCBI Taxonomy" id="2448032"/>
    <lineage>
        <taxon>Archaea</taxon>
        <taxon>Methanobacteriati</taxon>
        <taxon>Methanobacteriota</taxon>
        <taxon>Stenosarchaea group</taxon>
        <taxon>Halobacteria</taxon>
        <taxon>Halobacteriales</taxon>
        <taxon>Natrialbaceae</taxon>
        <taxon>Natrialba</taxon>
    </lineage>
</organism>